<dbReference type="InterPro" id="IPR004843">
    <property type="entry name" value="Calcineurin-like_PHP"/>
</dbReference>
<dbReference type="Gene3D" id="3.90.780.10">
    <property type="entry name" value="5'-Nucleotidase, C-terminal domain"/>
    <property type="match status" value="1"/>
</dbReference>
<dbReference type="EMBL" id="CP084389">
    <property type="protein sequence ID" value="UZX30408.1"/>
    <property type="molecule type" value="Genomic_DNA"/>
</dbReference>
<feature type="domain" description="Calcineurin-like phosphoesterase" evidence="3">
    <location>
        <begin position="4"/>
        <end position="239"/>
    </location>
</feature>
<sequence>MKLVFLHTSDIHGYIMPTDYQNKNDYSAAFGLSLVSSLIEKERQKYGTDNVIVTDAGDFLQGSPLAAYVHEANKSSVLKKFADFYNEIGYDARCLGNHDFNFGQDYLKSYLKYSQSPFLNSNILSRKTGRSAFGQSYVILHKNGLKIGLIGITTQRIPFWEPADHITGLQFESAFTQVQKIARILRPQVDVLGVLYHGGFEADLKTGKRTEPKTGENEGYRILQNIPEIDVMLTGHQHRKLKLISNNTAIVQPGYKGECVAKVVMDIADKSNKIQHMSVELLDSKNHVPDNKIINLGASLDKKTQLWLDQPIAHLEKPALVMNAEQARINGSDFINLIQNMQLYFTKADISATALMSETAQGFNEDVTMRDILLNYPFANQLCKVRLTGKELRNIVEYSLKFLTKDQTGKVVFKPKYKNLLFNFDVFYPLTYDADISKSQGSRLTKLELNGVPIVAEKIYHLAVNNYRAMGGGFYPEYSPNKIETILDKDYVEMFQEYLQKKNIKLDSTRNYYFK</sequence>
<dbReference type="Pfam" id="PF00149">
    <property type="entry name" value="Metallophos"/>
    <property type="match status" value="1"/>
</dbReference>
<name>A0AA47B5N8_9LACO</name>
<dbReference type="GO" id="GO:0030288">
    <property type="term" value="C:outer membrane-bounded periplasmic space"/>
    <property type="evidence" value="ECO:0007669"/>
    <property type="project" value="TreeGrafter"/>
</dbReference>
<evidence type="ECO:0000256" key="2">
    <source>
        <dbReference type="RuleBase" id="RU362119"/>
    </source>
</evidence>
<dbReference type="GO" id="GO:0009166">
    <property type="term" value="P:nucleotide catabolic process"/>
    <property type="evidence" value="ECO:0007669"/>
    <property type="project" value="InterPro"/>
</dbReference>
<evidence type="ECO:0000313" key="5">
    <source>
        <dbReference type="EMBL" id="UZX30408.1"/>
    </source>
</evidence>
<comment type="similarity">
    <text evidence="2">Belongs to the 5'-nucleotidase family.</text>
</comment>
<dbReference type="Proteomes" id="UP001164557">
    <property type="component" value="Chromosome"/>
</dbReference>
<dbReference type="Gene3D" id="3.60.21.10">
    <property type="match status" value="1"/>
</dbReference>
<feature type="domain" description="5'-Nucleotidase C-terminal" evidence="4">
    <location>
        <begin position="312"/>
        <end position="475"/>
    </location>
</feature>
<evidence type="ECO:0000313" key="6">
    <source>
        <dbReference type="Proteomes" id="UP001164557"/>
    </source>
</evidence>
<dbReference type="PRINTS" id="PR01607">
    <property type="entry name" value="APYRASEFAMLY"/>
</dbReference>
<dbReference type="Pfam" id="PF02872">
    <property type="entry name" value="5_nucleotid_C"/>
    <property type="match status" value="1"/>
</dbReference>
<proteinExistence type="inferred from homology"/>
<evidence type="ECO:0000259" key="4">
    <source>
        <dbReference type="Pfam" id="PF02872"/>
    </source>
</evidence>
<keyword evidence="6" id="KW-1185">Reference proteome</keyword>
<dbReference type="InterPro" id="IPR036907">
    <property type="entry name" value="5'-Nucleotdase_C_sf"/>
</dbReference>
<dbReference type="GO" id="GO:0016787">
    <property type="term" value="F:hydrolase activity"/>
    <property type="evidence" value="ECO:0007669"/>
    <property type="project" value="UniProtKB-KW"/>
</dbReference>
<dbReference type="PANTHER" id="PTHR11575:SF6">
    <property type="entry name" value="2',3'-CYCLIC-NUCLEOTIDE 2'-PHOSPHODIESTERASE_3'-NUCLEOTIDASE"/>
    <property type="match status" value="1"/>
</dbReference>
<dbReference type="SUPFAM" id="SSF55816">
    <property type="entry name" value="5'-nucleotidase (syn. UDP-sugar hydrolase), C-terminal domain"/>
    <property type="match status" value="1"/>
</dbReference>
<dbReference type="SUPFAM" id="SSF56300">
    <property type="entry name" value="Metallo-dependent phosphatases"/>
    <property type="match status" value="1"/>
</dbReference>
<dbReference type="RefSeq" id="WP_046327077.1">
    <property type="nucleotide sequence ID" value="NZ_CP084389.1"/>
</dbReference>
<accession>A0AA47B5N8</accession>
<keyword evidence="1" id="KW-0732">Signal</keyword>
<gene>
    <name evidence="5" type="ORF">LDX53_04205</name>
</gene>
<dbReference type="AlphaFoldDB" id="A0AA47B5N8"/>
<evidence type="ECO:0000256" key="1">
    <source>
        <dbReference type="ARBA" id="ARBA00022729"/>
    </source>
</evidence>
<protein>
    <submittedName>
        <fullName evidence="5">Bifunctional metallophosphatase/5'-nucleotidase</fullName>
    </submittedName>
</protein>
<reference evidence="5" key="1">
    <citation type="submission" date="2021-09" db="EMBL/GenBank/DDBJ databases">
        <title>Lactobacillus species from Apis mellifera, Switzerland.</title>
        <authorList>
            <person name="Pfister J."/>
            <person name="Brown A."/>
            <person name="Neumann P."/>
            <person name="Collaud A."/>
            <person name="Retschnig G."/>
            <person name="Perreten V."/>
        </authorList>
    </citation>
    <scope>NUCLEOTIDE SEQUENCE</scope>
    <source>
        <strain evidence="5">IBH002</strain>
    </source>
</reference>
<dbReference type="InterPro" id="IPR006179">
    <property type="entry name" value="5_nucleotidase/apyrase"/>
</dbReference>
<dbReference type="InterPro" id="IPR029052">
    <property type="entry name" value="Metallo-depent_PP-like"/>
</dbReference>
<dbReference type="PANTHER" id="PTHR11575">
    <property type="entry name" value="5'-NUCLEOTIDASE-RELATED"/>
    <property type="match status" value="1"/>
</dbReference>
<organism evidence="5 6">
    <name type="scientific">Lactobacillus helsingborgensis</name>
    <dbReference type="NCBI Taxonomy" id="1218494"/>
    <lineage>
        <taxon>Bacteria</taxon>
        <taxon>Bacillati</taxon>
        <taxon>Bacillota</taxon>
        <taxon>Bacilli</taxon>
        <taxon>Lactobacillales</taxon>
        <taxon>Lactobacillaceae</taxon>
        <taxon>Lactobacillus</taxon>
    </lineage>
</organism>
<evidence type="ECO:0000259" key="3">
    <source>
        <dbReference type="Pfam" id="PF00149"/>
    </source>
</evidence>
<dbReference type="GO" id="GO:0000166">
    <property type="term" value="F:nucleotide binding"/>
    <property type="evidence" value="ECO:0007669"/>
    <property type="project" value="UniProtKB-KW"/>
</dbReference>
<keyword evidence="2" id="KW-0378">Hydrolase</keyword>
<keyword evidence="2" id="KW-0547">Nucleotide-binding</keyword>
<dbReference type="InterPro" id="IPR008334">
    <property type="entry name" value="5'-Nucleotdase_C"/>
</dbReference>